<gene>
    <name evidence="3" type="primary">flgA</name>
    <name evidence="3" type="ORF">DZC73_06575</name>
</gene>
<accession>A0A3N7HYZ7</accession>
<dbReference type="InterPro" id="IPR017585">
    <property type="entry name" value="SAF_FlgA"/>
</dbReference>
<comment type="subcellular location">
    <subcellularLocation>
        <location evidence="1">Periplasm</location>
    </subcellularLocation>
</comment>
<sequence length="232" mass="24258">MATSSNSSMRIAGGALLFAASTALAAPLAPMAAARDALERSLKAKCPPCTFEVREDADAATERDLAAAPQWTVKSTDTALRRRMTVLLEPVGTAAVRAARVGFTVEAHANAWKLLHAADPGVPLRAEDVQAVTADAIAEPDLAAVPDVALWRPTRPLPEGRVLRLSDLAAADSVLRGDLVDVRLQAGAVALEARGTALNAGKPGELVKVALPGRRDTVEGTVTADRRILVRP</sequence>
<dbReference type="InterPro" id="IPR039246">
    <property type="entry name" value="Flagellar_FlgA"/>
</dbReference>
<evidence type="ECO:0000256" key="1">
    <source>
        <dbReference type="RuleBase" id="RU362063"/>
    </source>
</evidence>
<feature type="chain" id="PRO_5017850677" description="Flagella basal body P-ring formation protein FlgA" evidence="1">
    <location>
        <begin position="26"/>
        <end position="232"/>
    </location>
</feature>
<dbReference type="AlphaFoldDB" id="A0A3N7HYZ7"/>
<protein>
    <recommendedName>
        <fullName evidence="1">Flagella basal body P-ring formation protein FlgA</fullName>
    </recommendedName>
</protein>
<comment type="similarity">
    <text evidence="1">Belongs to the FlgA family.</text>
</comment>
<keyword evidence="3" id="KW-0282">Flagellum</keyword>
<reference evidence="3 4" key="1">
    <citation type="submission" date="2018-08" db="EMBL/GenBank/DDBJ databases">
        <authorList>
            <person name="Khan S.A."/>
            <person name="Jeon C.O."/>
            <person name="Chun B.H."/>
            <person name="Jeong S.E."/>
        </authorList>
    </citation>
    <scope>NUCLEOTIDE SEQUENCE [LARGE SCALE GENOMIC DNA]</scope>
    <source>
        <strain evidence="3 4">S-16</strain>
    </source>
</reference>
<keyword evidence="3" id="KW-0969">Cilium</keyword>
<feature type="signal peptide" evidence="1">
    <location>
        <begin position="1"/>
        <end position="25"/>
    </location>
</feature>
<dbReference type="GO" id="GO:0042597">
    <property type="term" value="C:periplasmic space"/>
    <property type="evidence" value="ECO:0007669"/>
    <property type="project" value="UniProtKB-SubCell"/>
</dbReference>
<organism evidence="3 4">
    <name type="scientific">Piscinibacter terrae</name>
    <dbReference type="NCBI Taxonomy" id="2496871"/>
    <lineage>
        <taxon>Bacteria</taxon>
        <taxon>Pseudomonadati</taxon>
        <taxon>Pseudomonadota</taxon>
        <taxon>Betaproteobacteria</taxon>
        <taxon>Burkholderiales</taxon>
        <taxon>Sphaerotilaceae</taxon>
        <taxon>Piscinibacter</taxon>
    </lineage>
</organism>
<keyword evidence="1" id="KW-1005">Bacterial flagellum biogenesis</keyword>
<dbReference type="GO" id="GO:0044780">
    <property type="term" value="P:bacterial-type flagellum assembly"/>
    <property type="evidence" value="ECO:0007669"/>
    <property type="project" value="InterPro"/>
</dbReference>
<evidence type="ECO:0000313" key="4">
    <source>
        <dbReference type="Proteomes" id="UP000267464"/>
    </source>
</evidence>
<feature type="domain" description="Flagella basal body P-ring formation protein FlgA SAF" evidence="2">
    <location>
        <begin position="124"/>
        <end position="229"/>
    </location>
</feature>
<dbReference type="PANTHER" id="PTHR36307">
    <property type="entry name" value="FLAGELLA BASAL BODY P-RING FORMATION PROTEIN FLGA"/>
    <property type="match status" value="1"/>
</dbReference>
<evidence type="ECO:0000259" key="2">
    <source>
        <dbReference type="Pfam" id="PF13144"/>
    </source>
</evidence>
<name>A0A3N7HYZ7_9BURK</name>
<keyword evidence="1" id="KW-0574">Periplasm</keyword>
<proteinExistence type="inferred from homology"/>
<dbReference type="RefSeq" id="WP_124539348.1">
    <property type="nucleotide sequence ID" value="NZ_QUSW01000001.1"/>
</dbReference>
<dbReference type="NCBIfam" id="TIGR03170">
    <property type="entry name" value="flgA_cterm"/>
    <property type="match status" value="1"/>
</dbReference>
<evidence type="ECO:0000313" key="3">
    <source>
        <dbReference type="EMBL" id="RQP26656.1"/>
    </source>
</evidence>
<keyword evidence="1" id="KW-0732">Signal</keyword>
<comment type="caution">
    <text evidence="3">The sequence shown here is derived from an EMBL/GenBank/DDBJ whole genome shotgun (WGS) entry which is preliminary data.</text>
</comment>
<keyword evidence="3" id="KW-0966">Cell projection</keyword>
<dbReference type="PANTHER" id="PTHR36307:SF1">
    <property type="entry name" value="FLAGELLA BASAL BODY P-RING FORMATION PROTEIN FLGA"/>
    <property type="match status" value="1"/>
</dbReference>
<dbReference type="EMBL" id="QUSW01000001">
    <property type="protein sequence ID" value="RQP26656.1"/>
    <property type="molecule type" value="Genomic_DNA"/>
</dbReference>
<comment type="function">
    <text evidence="1">Involved in the assembly process of the P-ring formation. It may associate with FlgF on the rod constituting a structure essential for the P-ring assembly or may act as a modulator protein for the P-ring assembly.</text>
</comment>
<keyword evidence="4" id="KW-1185">Reference proteome</keyword>
<reference evidence="3 4" key="2">
    <citation type="submission" date="2018-12" db="EMBL/GenBank/DDBJ databases">
        <title>Rhizobacter gummiphilus sp. nov., a rubber-degrading bacterium isolated from the soil of a botanical garden in Japan.</title>
        <authorList>
            <person name="Shunsuke S.S."/>
        </authorList>
    </citation>
    <scope>NUCLEOTIDE SEQUENCE [LARGE SCALE GENOMIC DNA]</scope>
    <source>
        <strain evidence="3 4">S-16</strain>
    </source>
</reference>
<dbReference type="Proteomes" id="UP000267464">
    <property type="component" value="Unassembled WGS sequence"/>
</dbReference>
<dbReference type="Pfam" id="PF13144">
    <property type="entry name" value="ChapFlgA"/>
    <property type="match status" value="1"/>
</dbReference>
<dbReference type="Gene3D" id="2.30.30.760">
    <property type="match status" value="1"/>
</dbReference>